<accession>A0A481Z7A1</accession>
<sequence>MLYLSHDVVLDVFRCLNNDTLQKVRQAFPELDWIEESEKRQNTRKIVPFLKKHFPKNDRERALNRGLMKLFKKINEDVVYDIKIIYLESLFKEYKK</sequence>
<gene>
    <name evidence="1" type="ORF">LCPAC304_01010</name>
</gene>
<proteinExistence type="predicted"/>
<evidence type="ECO:0000313" key="1">
    <source>
        <dbReference type="EMBL" id="QBK91763.1"/>
    </source>
</evidence>
<organism evidence="1">
    <name type="scientific">Pithovirus LCPAC304</name>
    <dbReference type="NCBI Taxonomy" id="2506594"/>
    <lineage>
        <taxon>Viruses</taxon>
        <taxon>Pithoviruses</taxon>
    </lineage>
</organism>
<dbReference type="EMBL" id="MK500565">
    <property type="protein sequence ID" value="QBK91763.1"/>
    <property type="molecule type" value="Genomic_DNA"/>
</dbReference>
<reference evidence="1" key="1">
    <citation type="journal article" date="2019" name="MBio">
        <title>Virus Genomes from Deep Sea Sediments Expand the Ocean Megavirome and Support Independent Origins of Viral Gigantism.</title>
        <authorList>
            <person name="Backstrom D."/>
            <person name="Yutin N."/>
            <person name="Jorgensen S.L."/>
            <person name="Dharamshi J."/>
            <person name="Homa F."/>
            <person name="Zaremba-Niedwiedzka K."/>
            <person name="Spang A."/>
            <person name="Wolf Y.I."/>
            <person name="Koonin E.V."/>
            <person name="Ettema T.J."/>
        </authorList>
    </citation>
    <scope>NUCLEOTIDE SEQUENCE</scope>
</reference>
<name>A0A481Z7A1_9VIRU</name>
<protein>
    <submittedName>
        <fullName evidence="1">Uncharacterized protein</fullName>
    </submittedName>
</protein>